<dbReference type="Gene3D" id="2.170.130.10">
    <property type="entry name" value="TonB-dependent receptor, plug domain"/>
    <property type="match status" value="1"/>
</dbReference>
<dbReference type="Proteomes" id="UP000282759">
    <property type="component" value="Unassembled WGS sequence"/>
</dbReference>
<sequence length="58" mass="6101">MFVIDGVPFVNSMAGNVVLTGLDTISALSFINSKDIESIDLLKDADATVIMAAVVRMA</sequence>
<protein>
    <submittedName>
        <fullName evidence="1">Uncharacterized protein</fullName>
    </submittedName>
</protein>
<evidence type="ECO:0000313" key="2">
    <source>
        <dbReference type="Proteomes" id="UP000282759"/>
    </source>
</evidence>
<reference evidence="1 2" key="1">
    <citation type="submission" date="2019-01" db="EMBL/GenBank/DDBJ databases">
        <authorList>
            <person name="Chen W.-M."/>
        </authorList>
    </citation>
    <scope>NUCLEOTIDE SEQUENCE [LARGE SCALE GENOMIC DNA]</scope>
    <source>
        <strain evidence="1 2">YBJ-36</strain>
    </source>
</reference>
<comment type="caution">
    <text evidence="1">The sequence shown here is derived from an EMBL/GenBank/DDBJ whole genome shotgun (WGS) entry which is preliminary data.</text>
</comment>
<evidence type="ECO:0000313" key="1">
    <source>
        <dbReference type="EMBL" id="RVT97357.1"/>
    </source>
</evidence>
<name>A0A3S2V621_9SPHI</name>
<keyword evidence="2" id="KW-1185">Reference proteome</keyword>
<gene>
    <name evidence="1" type="ORF">EOD41_18855</name>
</gene>
<dbReference type="AlphaFoldDB" id="A0A3S2V621"/>
<dbReference type="EMBL" id="SACK01000011">
    <property type="protein sequence ID" value="RVT97357.1"/>
    <property type="molecule type" value="Genomic_DNA"/>
</dbReference>
<dbReference type="OrthoDB" id="1040521at2"/>
<dbReference type="RefSeq" id="WP_127707875.1">
    <property type="nucleotide sequence ID" value="NZ_SACK01000011.1"/>
</dbReference>
<organism evidence="1 2">
    <name type="scientific">Mucilaginibacter limnophilus</name>
    <dbReference type="NCBI Taxonomy" id="1932778"/>
    <lineage>
        <taxon>Bacteria</taxon>
        <taxon>Pseudomonadati</taxon>
        <taxon>Bacteroidota</taxon>
        <taxon>Sphingobacteriia</taxon>
        <taxon>Sphingobacteriales</taxon>
        <taxon>Sphingobacteriaceae</taxon>
        <taxon>Mucilaginibacter</taxon>
    </lineage>
</organism>
<accession>A0A3S2V621</accession>
<proteinExistence type="predicted"/>
<dbReference type="InterPro" id="IPR037066">
    <property type="entry name" value="Plug_dom_sf"/>
</dbReference>